<dbReference type="RefSeq" id="XP_028486127.1">
    <property type="nucleotide sequence ID" value="XM_028628495.1"/>
</dbReference>
<dbReference type="GO" id="GO:0006879">
    <property type="term" value="P:intracellular iron ion homeostasis"/>
    <property type="evidence" value="ECO:0007669"/>
    <property type="project" value="TreeGrafter"/>
</dbReference>
<dbReference type="InterPro" id="IPR017927">
    <property type="entry name" value="FAD-bd_FR_type"/>
</dbReference>
<keyword evidence="16" id="KW-1185">Reference proteome</keyword>
<feature type="transmembrane region" description="Helical" evidence="13">
    <location>
        <begin position="273"/>
        <end position="294"/>
    </location>
</feature>
<dbReference type="Pfam" id="PF08022">
    <property type="entry name" value="FAD_binding_8"/>
    <property type="match status" value="1"/>
</dbReference>
<dbReference type="GO" id="GO:0015677">
    <property type="term" value="P:copper ion import"/>
    <property type="evidence" value="ECO:0007669"/>
    <property type="project" value="TreeGrafter"/>
</dbReference>
<dbReference type="CDD" id="cd06186">
    <property type="entry name" value="NOX_Duox_like_FAD_NADP"/>
    <property type="match status" value="1"/>
</dbReference>
<dbReference type="Pfam" id="PF01794">
    <property type="entry name" value="Ferric_reduct"/>
    <property type="match status" value="1"/>
</dbReference>
<evidence type="ECO:0000313" key="15">
    <source>
        <dbReference type="EMBL" id="RWQ96482.1"/>
    </source>
</evidence>
<name>A0A443HXB7_BYSSP</name>
<evidence type="ECO:0000256" key="3">
    <source>
        <dbReference type="ARBA" id="ARBA00012668"/>
    </source>
</evidence>
<keyword evidence="8 13" id="KW-1133">Transmembrane helix</keyword>
<dbReference type="PANTHER" id="PTHR32361:SF23">
    <property type="entry name" value="FERRIC-CHELATE REDUCTASE"/>
    <property type="match status" value="1"/>
</dbReference>
<feature type="domain" description="FAD-binding FR-type" evidence="14">
    <location>
        <begin position="329"/>
        <end position="440"/>
    </location>
</feature>
<evidence type="ECO:0000256" key="9">
    <source>
        <dbReference type="ARBA" id="ARBA00023002"/>
    </source>
</evidence>
<dbReference type="InterPro" id="IPR013130">
    <property type="entry name" value="Fe3_Rdtase_TM_dom"/>
</dbReference>
<dbReference type="GO" id="GO:0052851">
    <property type="term" value="F:ferric-chelate reductase (NADPH) activity"/>
    <property type="evidence" value="ECO:0007669"/>
    <property type="project" value="UniProtKB-EC"/>
</dbReference>
<keyword evidence="10" id="KW-0406">Ion transport</keyword>
<evidence type="ECO:0000256" key="5">
    <source>
        <dbReference type="ARBA" id="ARBA00022475"/>
    </source>
</evidence>
<feature type="transmembrane region" description="Helical" evidence="13">
    <location>
        <begin position="300"/>
        <end position="320"/>
    </location>
</feature>
<evidence type="ECO:0000256" key="6">
    <source>
        <dbReference type="ARBA" id="ARBA00022692"/>
    </source>
</evidence>
<dbReference type="SUPFAM" id="SSF52343">
    <property type="entry name" value="Ferredoxin reductase-like, C-terminal NADP-linked domain"/>
    <property type="match status" value="1"/>
</dbReference>
<dbReference type="Proteomes" id="UP000283841">
    <property type="component" value="Unassembled WGS sequence"/>
</dbReference>
<keyword evidence="5" id="KW-1003">Cell membrane</keyword>
<gene>
    <name evidence="15" type="ORF">C8Q69DRAFT_431833</name>
</gene>
<dbReference type="SFLD" id="SFLDS00052">
    <property type="entry name" value="Ferric_Reductase_Domain"/>
    <property type="match status" value="1"/>
</dbReference>
<organism evidence="15 16">
    <name type="scientific">Byssochlamys spectabilis</name>
    <name type="common">Paecilomyces variotii</name>
    <dbReference type="NCBI Taxonomy" id="264951"/>
    <lineage>
        <taxon>Eukaryota</taxon>
        <taxon>Fungi</taxon>
        <taxon>Dikarya</taxon>
        <taxon>Ascomycota</taxon>
        <taxon>Pezizomycotina</taxon>
        <taxon>Eurotiomycetes</taxon>
        <taxon>Eurotiomycetidae</taxon>
        <taxon>Eurotiales</taxon>
        <taxon>Thermoascaceae</taxon>
        <taxon>Paecilomyces</taxon>
    </lineage>
</organism>
<keyword evidence="11 13" id="KW-0472">Membrane</keyword>
<dbReference type="InterPro" id="IPR017938">
    <property type="entry name" value="Riboflavin_synthase-like_b-brl"/>
</dbReference>
<feature type="transmembrane region" description="Helical" evidence="13">
    <location>
        <begin position="199"/>
        <end position="217"/>
    </location>
</feature>
<dbReference type="InterPro" id="IPR013121">
    <property type="entry name" value="Fe_red_NAD-bd_6"/>
</dbReference>
<dbReference type="AlphaFoldDB" id="A0A443HXB7"/>
<keyword evidence="7" id="KW-0249">Electron transport</keyword>
<dbReference type="PROSITE" id="PS51384">
    <property type="entry name" value="FAD_FR"/>
    <property type="match status" value="1"/>
</dbReference>
<dbReference type="InterPro" id="IPR039261">
    <property type="entry name" value="FNR_nucleotide-bd"/>
</dbReference>
<evidence type="ECO:0000256" key="10">
    <source>
        <dbReference type="ARBA" id="ARBA00023065"/>
    </source>
</evidence>
<evidence type="ECO:0000256" key="4">
    <source>
        <dbReference type="ARBA" id="ARBA00022448"/>
    </source>
</evidence>
<dbReference type="PANTHER" id="PTHR32361">
    <property type="entry name" value="FERRIC/CUPRIC REDUCTASE TRANSMEMBRANE COMPONENT"/>
    <property type="match status" value="1"/>
</dbReference>
<dbReference type="Pfam" id="PF08030">
    <property type="entry name" value="NAD_binding_6"/>
    <property type="match status" value="1"/>
</dbReference>
<dbReference type="SUPFAM" id="SSF63380">
    <property type="entry name" value="Riboflavin synthase domain-like"/>
    <property type="match status" value="1"/>
</dbReference>
<feature type="transmembrane region" description="Helical" evidence="13">
    <location>
        <begin position="162"/>
        <end position="187"/>
    </location>
</feature>
<protein>
    <recommendedName>
        <fullName evidence="3">ferric-chelate reductase (NADPH)</fullName>
        <ecNumber evidence="3">1.16.1.9</ecNumber>
    </recommendedName>
</protein>
<comment type="catalytic activity">
    <reaction evidence="12">
        <text>2 a Fe(II)-siderophore + NADP(+) + H(+) = 2 a Fe(III)-siderophore + NADPH</text>
        <dbReference type="Rhea" id="RHEA:28795"/>
        <dbReference type="Rhea" id="RHEA-COMP:11342"/>
        <dbReference type="Rhea" id="RHEA-COMP:11344"/>
        <dbReference type="ChEBI" id="CHEBI:15378"/>
        <dbReference type="ChEBI" id="CHEBI:29033"/>
        <dbReference type="ChEBI" id="CHEBI:29034"/>
        <dbReference type="ChEBI" id="CHEBI:57783"/>
        <dbReference type="ChEBI" id="CHEBI:58349"/>
        <dbReference type="EC" id="1.16.1.9"/>
    </reaction>
</comment>
<evidence type="ECO:0000256" key="2">
    <source>
        <dbReference type="ARBA" id="ARBA00006278"/>
    </source>
</evidence>
<evidence type="ECO:0000256" key="13">
    <source>
        <dbReference type="SAM" id="Phobius"/>
    </source>
</evidence>
<dbReference type="InterPro" id="IPR051410">
    <property type="entry name" value="Ferric/Cupric_Reductase"/>
</dbReference>
<keyword evidence="9" id="KW-0560">Oxidoreductase</keyword>
<dbReference type="Gene3D" id="3.40.50.80">
    <property type="entry name" value="Nucleotide-binding domain of ferredoxin-NADP reductase (FNR) module"/>
    <property type="match status" value="1"/>
</dbReference>
<evidence type="ECO:0000256" key="7">
    <source>
        <dbReference type="ARBA" id="ARBA00022982"/>
    </source>
</evidence>
<dbReference type="GeneID" id="39597772"/>
<comment type="subcellular location">
    <subcellularLocation>
        <location evidence="1">Cell membrane</location>
        <topology evidence="1">Multi-pass membrane protein</topology>
    </subcellularLocation>
</comment>
<accession>A0A443HXB7</accession>
<proteinExistence type="inferred from homology"/>
<feature type="transmembrane region" description="Helical" evidence="13">
    <location>
        <begin position="246"/>
        <end position="266"/>
    </location>
</feature>
<evidence type="ECO:0000259" key="14">
    <source>
        <dbReference type="PROSITE" id="PS51384"/>
    </source>
</evidence>
<feature type="transmembrane region" description="Helical" evidence="13">
    <location>
        <begin position="447"/>
        <end position="464"/>
    </location>
</feature>
<comment type="caution">
    <text evidence="15">The sequence shown here is derived from an EMBL/GenBank/DDBJ whole genome shotgun (WGS) entry which is preliminary data.</text>
</comment>
<dbReference type="VEuPathDB" id="FungiDB:C8Q69DRAFT_431833"/>
<reference evidence="15 16" key="1">
    <citation type="journal article" date="2018" name="Front. Microbiol.">
        <title>Genomic and genetic insights into a cosmopolitan fungus, Paecilomyces variotii (Eurotiales).</title>
        <authorList>
            <person name="Urquhart A.S."/>
            <person name="Mondo S.J."/>
            <person name="Makela M.R."/>
            <person name="Hane J.K."/>
            <person name="Wiebenga A."/>
            <person name="He G."/>
            <person name="Mihaltcheva S."/>
            <person name="Pangilinan J."/>
            <person name="Lipzen A."/>
            <person name="Barry K."/>
            <person name="de Vries R.P."/>
            <person name="Grigoriev I.V."/>
            <person name="Idnurm A."/>
        </authorList>
    </citation>
    <scope>NUCLEOTIDE SEQUENCE [LARGE SCALE GENOMIC DNA]</scope>
    <source>
        <strain evidence="15 16">CBS 101075</strain>
    </source>
</reference>
<dbReference type="EC" id="1.16.1.9" evidence="3"/>
<evidence type="ECO:0000256" key="12">
    <source>
        <dbReference type="ARBA" id="ARBA00048483"/>
    </source>
</evidence>
<dbReference type="STRING" id="264951.A0A443HXB7"/>
<evidence type="ECO:0000256" key="11">
    <source>
        <dbReference type="ARBA" id="ARBA00023136"/>
    </source>
</evidence>
<keyword evidence="4" id="KW-0813">Transport</keyword>
<keyword evidence="6 13" id="KW-0812">Transmembrane</keyword>
<feature type="transmembrane region" description="Helical" evidence="13">
    <location>
        <begin position="115"/>
        <end position="142"/>
    </location>
</feature>
<dbReference type="InterPro" id="IPR013112">
    <property type="entry name" value="FAD-bd_8"/>
</dbReference>
<evidence type="ECO:0000313" key="16">
    <source>
        <dbReference type="Proteomes" id="UP000283841"/>
    </source>
</evidence>
<comment type="similarity">
    <text evidence="2">Belongs to the ferric reductase (FRE) family.</text>
</comment>
<dbReference type="GO" id="GO:0006826">
    <property type="term" value="P:iron ion transport"/>
    <property type="evidence" value="ECO:0007669"/>
    <property type="project" value="TreeGrafter"/>
</dbReference>
<evidence type="ECO:0000256" key="8">
    <source>
        <dbReference type="ARBA" id="ARBA00022989"/>
    </source>
</evidence>
<evidence type="ECO:0000256" key="1">
    <source>
        <dbReference type="ARBA" id="ARBA00004651"/>
    </source>
</evidence>
<dbReference type="EMBL" id="RCNU01000004">
    <property type="protein sequence ID" value="RWQ96482.1"/>
    <property type="molecule type" value="Genomic_DNA"/>
</dbReference>
<dbReference type="GO" id="GO:0005886">
    <property type="term" value="C:plasma membrane"/>
    <property type="evidence" value="ECO:0007669"/>
    <property type="project" value="UniProtKB-SubCell"/>
</dbReference>
<sequence length="639" mass="71256">MDMPMSSDPAVSNLPLSDPNCIKAEDVCIAYYAAANASQEAVSWSYQFKYGHWATYYYVIIIGLLFLGYAFTTLTDNLIKNSSTAPRRPSILRKLQALGRSVFYRRIRVSWPTKLFDVPADVGTILFLLATIVFFTALVFAVKPYYREQIGYGSPPIAIRSGLMAFACVPILVALAGKANIVTFFTGISHERLSVLHRWVSWISFALSLFHALPFLVGSARNPIVGGEAMVEAEFYMDKSSPPNEYSGVPPLAILFGICVLSLPYIRDRFYESFYAAHILLVITYFGLLFWHSANTMDSWSYLWAALAIWVASWLTRVFWKTQPLNIRNSWFDGNAATVSIVSADVTRIDVWPSDGFHWKPSQHVFLRFPDIAPLDNHPFTIAIAESASGSPCHLVFLARAHAGFTRKLRSYVQAHYSTDDKKIITSVWLDGPYGGMRRPPHNRYDTLILVAGGTGITACFPWLQDTVARAGKRESDSRIKRVVLVWSMKRPDAIQWLADEFDSLAAANKIALEIRLHITEAEPLTDDGRFTQHYQASSAEATKVCELNVDVASPEKTPAPSSPLMHRVTTFGATIHSGRPIMPTVLRDSVRQGERTMVIGCGPATFRADLGNAVAAAQSRVFRGEIVELAMHLETFGW</sequence>
<feature type="transmembrane region" description="Helical" evidence="13">
    <location>
        <begin position="56"/>
        <end position="79"/>
    </location>
</feature>
<dbReference type="SFLD" id="SFLDG01168">
    <property type="entry name" value="Ferric_reductase_subgroup_(FRE"/>
    <property type="match status" value="1"/>
</dbReference>